<evidence type="ECO:0000313" key="4">
    <source>
        <dbReference type="Proteomes" id="UP000593591"/>
    </source>
</evidence>
<keyword evidence="3" id="KW-1185">Reference proteome</keyword>
<protein>
    <submittedName>
        <fullName evidence="1">Uncharacterized protein</fullName>
    </submittedName>
</protein>
<evidence type="ECO:0000313" key="3">
    <source>
        <dbReference type="Proteomes" id="UP000578697"/>
    </source>
</evidence>
<dbReference type="RefSeq" id="WP_184651189.1">
    <property type="nucleotide sequence ID" value="NZ_JACHFR010000001.1"/>
</dbReference>
<dbReference type="EMBL" id="CP031517">
    <property type="protein sequence ID" value="QOS40530.1"/>
    <property type="molecule type" value="Genomic_DNA"/>
</dbReference>
<dbReference type="EMBL" id="JACHFR010000001">
    <property type="protein sequence ID" value="MBB5217741.1"/>
    <property type="molecule type" value="Genomic_DNA"/>
</dbReference>
<name>A0A840SE71_9SPIR</name>
<reference evidence="1 3" key="2">
    <citation type="submission" date="2020-08" db="EMBL/GenBank/DDBJ databases">
        <title>Genomic Encyclopedia of Type Strains, Phase IV (KMG-IV): sequencing the most valuable type-strain genomes for metagenomic binning, comparative biology and taxonomic classification.</title>
        <authorList>
            <person name="Goeker M."/>
        </authorList>
    </citation>
    <scope>NUCLEOTIDE SEQUENCE [LARGE SCALE GENOMIC DNA]</scope>
    <source>
        <strain evidence="1 3">DSM 103679</strain>
    </source>
</reference>
<organism evidence="1 3">
    <name type="scientific">Treponema rectale</name>
    <dbReference type="NCBI Taxonomy" id="744512"/>
    <lineage>
        <taxon>Bacteria</taxon>
        <taxon>Pseudomonadati</taxon>
        <taxon>Spirochaetota</taxon>
        <taxon>Spirochaetia</taxon>
        <taxon>Spirochaetales</taxon>
        <taxon>Treponemataceae</taxon>
        <taxon>Treponema</taxon>
    </lineage>
</organism>
<sequence length="349" mass="39173">MNYISIQTQNLALVNNVQSEVHEGSSVFVRVIAENSPQNYTVSLAGSRISVKSDIPLKQGDSFTAIIKTSRDGKILLIPAEQNAPLQQFSRIESFLAAQGISPDDSAVKLVALLQNLGVKIDPKIISKASVISKKFPGKERKAAEIAAVLEEKGIPATEENVKRFLMELDFNSEDNQKESESSYSQSDGSIIDKLYSSPLPQNEGLLAFFNHKKNDGPVQWLVLPYEYNLNEKNARGNIRIQYNNILKTTEKICVDVKFNSENSSQNKKKDVTNYYFVVYYKLSKVREMRFCTLPPLLTSRIPFEEKRLGELLRSGMNDDSVSVIYSTSAFTEGFFLNDEIPLSFEESV</sequence>
<accession>A0A840SE71</accession>
<dbReference type="Proteomes" id="UP000578697">
    <property type="component" value="Unassembled WGS sequence"/>
</dbReference>
<dbReference type="AlphaFoldDB" id="A0A840SE71"/>
<proteinExistence type="predicted"/>
<evidence type="ECO:0000313" key="2">
    <source>
        <dbReference type="EMBL" id="QOS40530.1"/>
    </source>
</evidence>
<dbReference type="Proteomes" id="UP000593591">
    <property type="component" value="Chromosome"/>
</dbReference>
<gene>
    <name evidence="2" type="ORF">DYE49_08680</name>
    <name evidence="1" type="ORF">HNP77_000085</name>
</gene>
<reference evidence="2 4" key="1">
    <citation type="submission" date="2018-08" db="EMBL/GenBank/DDBJ databases">
        <title>The first complete genome of Treponema rectale (CHPAT), a commensal spirochete of the bovine rectum.</title>
        <authorList>
            <person name="Staton G.J."/>
            <person name="Clegg S.R."/>
            <person name="Carter S.D."/>
            <person name="Radford A.D."/>
            <person name="Darby A."/>
            <person name="Hall N."/>
            <person name="Birtles R.J."/>
            <person name="Evans N.J."/>
        </authorList>
    </citation>
    <scope>NUCLEOTIDE SEQUENCE [LARGE SCALE GENOMIC DNA]</scope>
    <source>
        <strain evidence="2 4">CHPA</strain>
    </source>
</reference>
<dbReference type="KEGG" id="trc:DYE49_08680"/>
<evidence type="ECO:0000313" key="1">
    <source>
        <dbReference type="EMBL" id="MBB5217741.1"/>
    </source>
</evidence>